<dbReference type="PANTHER" id="PTHR45947:SF3">
    <property type="entry name" value="SULFOQUINOVOSYL TRANSFERASE SQD2"/>
    <property type="match status" value="1"/>
</dbReference>
<dbReference type="RefSeq" id="WP_021659095.1">
    <property type="nucleotide sequence ID" value="NZ_FQVY01000001.1"/>
</dbReference>
<dbReference type="Pfam" id="PF00534">
    <property type="entry name" value="Glycos_transf_1"/>
    <property type="match status" value="1"/>
</dbReference>
<dbReference type="InterPro" id="IPR001296">
    <property type="entry name" value="Glyco_trans_1"/>
</dbReference>
<dbReference type="PANTHER" id="PTHR45947">
    <property type="entry name" value="SULFOQUINOVOSYL TRANSFERASE SQD2"/>
    <property type="match status" value="1"/>
</dbReference>
<comment type="caution">
    <text evidence="4">The sequence shown here is derived from an EMBL/GenBank/DDBJ whole genome shotgun (WGS) entry which is preliminary data.</text>
</comment>
<feature type="domain" description="Glycosyl transferase family 1" evidence="1">
    <location>
        <begin position="199"/>
        <end position="347"/>
    </location>
</feature>
<dbReference type="Proteomes" id="UP000474718">
    <property type="component" value="Unassembled WGS sequence"/>
</dbReference>
<evidence type="ECO:0000313" key="4">
    <source>
        <dbReference type="EMBL" id="SHF77215.1"/>
    </source>
</evidence>
<reference evidence="4" key="1">
    <citation type="submission" date="2016-11" db="EMBL/GenBank/DDBJ databases">
        <authorList>
            <person name="Varghese N."/>
            <person name="Submissions S."/>
        </authorList>
    </citation>
    <scope>NUCLEOTIDE SEQUENCE</scope>
    <source>
        <strain evidence="4">DSM 4029</strain>
    </source>
</reference>
<dbReference type="GO" id="GO:0016757">
    <property type="term" value="F:glycosyltransferase activity"/>
    <property type="evidence" value="ECO:0007669"/>
    <property type="project" value="InterPro"/>
</dbReference>
<evidence type="ECO:0000313" key="3">
    <source>
        <dbReference type="EMBL" id="MZL69528.1"/>
    </source>
</evidence>
<dbReference type="Proteomes" id="UP000184089">
    <property type="component" value="Unassembled WGS sequence"/>
</dbReference>
<feature type="domain" description="Glycosyltransferase subfamily 4-like N-terminal" evidence="2">
    <location>
        <begin position="14"/>
        <end position="184"/>
    </location>
</feature>
<name>A0AAQ1MBU7_9FIRM</name>
<dbReference type="EMBL" id="WWVX01000004">
    <property type="protein sequence ID" value="MZL69528.1"/>
    <property type="molecule type" value="Genomic_DNA"/>
</dbReference>
<accession>A0AAQ1MBU7</accession>
<reference evidence="3 6" key="3">
    <citation type="journal article" date="2019" name="Nat. Med.">
        <title>A library of human gut bacterial isolates paired with longitudinal multiomics data enables mechanistic microbiome research.</title>
        <authorList>
            <person name="Poyet M."/>
            <person name="Groussin M."/>
            <person name="Gibbons S.M."/>
            <person name="Avila-Pacheco J."/>
            <person name="Jiang X."/>
            <person name="Kearney S.M."/>
            <person name="Perrotta A.R."/>
            <person name="Berdy B."/>
            <person name="Zhao S."/>
            <person name="Lieberman T.D."/>
            <person name="Swanson P.K."/>
            <person name="Smith M."/>
            <person name="Roesemann S."/>
            <person name="Alexander J.E."/>
            <person name="Rich S.A."/>
            <person name="Livny J."/>
            <person name="Vlamakis H."/>
            <person name="Clish C."/>
            <person name="Bullock K."/>
            <person name="Deik A."/>
            <person name="Scott J."/>
            <person name="Pierce K.A."/>
            <person name="Xavier R.J."/>
            <person name="Alm E.J."/>
        </authorList>
    </citation>
    <scope>NUCLEOTIDE SEQUENCE [LARGE SCALE GENOMIC DNA]</scope>
    <source>
        <strain evidence="3 6">BIOML-A2</strain>
    </source>
</reference>
<proteinExistence type="predicted"/>
<dbReference type="Gene3D" id="3.40.50.2000">
    <property type="entry name" value="Glycogen Phosphorylase B"/>
    <property type="match status" value="2"/>
</dbReference>
<evidence type="ECO:0000259" key="2">
    <source>
        <dbReference type="Pfam" id="PF13439"/>
    </source>
</evidence>
<gene>
    <name evidence="3" type="ORF">GT747_07120</name>
    <name evidence="4" type="ORF">SAMN05444424_0628</name>
</gene>
<organism evidence="4 5">
    <name type="scientific">Bittarella massiliensis</name>
    <name type="common">ex Durand et al. 2017</name>
    <dbReference type="NCBI Taxonomy" id="1720313"/>
    <lineage>
        <taxon>Bacteria</taxon>
        <taxon>Bacillati</taxon>
        <taxon>Bacillota</taxon>
        <taxon>Clostridia</taxon>
        <taxon>Eubacteriales</taxon>
        <taxon>Oscillospiraceae</taxon>
        <taxon>Bittarella (ex Durand et al. 2017)</taxon>
    </lineage>
</organism>
<dbReference type="InterPro" id="IPR050194">
    <property type="entry name" value="Glycosyltransferase_grp1"/>
</dbReference>
<dbReference type="Pfam" id="PF13439">
    <property type="entry name" value="Glyco_transf_4"/>
    <property type="match status" value="1"/>
</dbReference>
<protein>
    <submittedName>
        <fullName evidence="4">1,2-diacylglycerol 3-alpha-glucosyltransferase</fullName>
    </submittedName>
    <submittedName>
        <fullName evidence="3">Glycosyltransferase</fullName>
    </submittedName>
</protein>
<dbReference type="AlphaFoldDB" id="A0AAQ1MBU7"/>
<evidence type="ECO:0000259" key="1">
    <source>
        <dbReference type="Pfam" id="PF00534"/>
    </source>
</evidence>
<dbReference type="InterPro" id="IPR028098">
    <property type="entry name" value="Glyco_trans_4-like_N"/>
</dbReference>
<reference evidence="5" key="2">
    <citation type="submission" date="2016-11" db="EMBL/GenBank/DDBJ databases">
        <authorList>
            <person name="Jaros S."/>
            <person name="Januszkiewicz K."/>
            <person name="Wedrychowicz H."/>
        </authorList>
    </citation>
    <scope>NUCLEOTIDE SEQUENCE [LARGE SCALE GENOMIC DNA]</scope>
    <source>
        <strain evidence="5">DSM 4029</strain>
    </source>
</reference>
<keyword evidence="6" id="KW-1185">Reference proteome</keyword>
<dbReference type="SUPFAM" id="SSF53756">
    <property type="entry name" value="UDP-Glycosyltransferase/glycogen phosphorylase"/>
    <property type="match status" value="1"/>
</dbReference>
<evidence type="ECO:0000313" key="6">
    <source>
        <dbReference type="Proteomes" id="UP000474718"/>
    </source>
</evidence>
<evidence type="ECO:0000313" key="5">
    <source>
        <dbReference type="Proteomes" id="UP000184089"/>
    </source>
</evidence>
<dbReference type="EMBL" id="FQVY01000001">
    <property type="protein sequence ID" value="SHF77215.1"/>
    <property type="molecule type" value="Genomic_DNA"/>
</dbReference>
<sequence>MKVALFVETYLPYINGVVTHVHSLKTGLEMLGHQVLVVTADPEVKRHTLKDGVLYCPCKKLKRIYGYGLAAPVSRVREKLIDNFAPDIVHVHQEFGIGLFGYQYAKRRKVPMVYTMHTMYDDYLYYVVPKHLIPAAKQVAGRYSRMFVKAAAQVTGPSKKVESYLRSHGIKKPVNVVPNPVELDTFNLEHADMEKVAALREQFGYAADDFVTVFVGRVGKEKNIDQLLDFWAASQLAKEPRIKLMVIGDGPEREELIGRAASLGLSPQVQFIGKVMHDQLLEYLVACDAYVTASLSDTNSISMLEGMAVGLPVFHIHDPLNKGQVVEGVNGFIYNSADELAEKLLAYRDLEDKQPLKESVVESVQHSGAKTLGENLEKIYVKALRS</sequence>